<comment type="caution">
    <text evidence="1">The sequence shown here is derived from an EMBL/GenBank/DDBJ whole genome shotgun (WGS) entry which is preliminary data.</text>
</comment>
<organism evidence="1 2">
    <name type="scientific">Trichonephila clavipes</name>
    <name type="common">Golden silk orbweaver</name>
    <name type="synonym">Nephila clavipes</name>
    <dbReference type="NCBI Taxonomy" id="2585209"/>
    <lineage>
        <taxon>Eukaryota</taxon>
        <taxon>Metazoa</taxon>
        <taxon>Ecdysozoa</taxon>
        <taxon>Arthropoda</taxon>
        <taxon>Chelicerata</taxon>
        <taxon>Arachnida</taxon>
        <taxon>Araneae</taxon>
        <taxon>Araneomorphae</taxon>
        <taxon>Entelegynae</taxon>
        <taxon>Araneoidea</taxon>
        <taxon>Nephilidae</taxon>
        <taxon>Trichonephila</taxon>
    </lineage>
</organism>
<name>A0A8X6VDM2_TRICX</name>
<accession>A0A8X6VDM2</accession>
<dbReference type="AlphaFoldDB" id="A0A8X6VDM2"/>
<gene>
    <name evidence="1" type="ORF">TNCV_3501381</name>
</gene>
<evidence type="ECO:0000313" key="2">
    <source>
        <dbReference type="Proteomes" id="UP000887159"/>
    </source>
</evidence>
<keyword evidence="2" id="KW-1185">Reference proteome</keyword>
<dbReference type="EMBL" id="BMAU01021233">
    <property type="protein sequence ID" value="GFY02255.1"/>
    <property type="molecule type" value="Genomic_DNA"/>
</dbReference>
<reference evidence="1" key="1">
    <citation type="submission" date="2020-08" db="EMBL/GenBank/DDBJ databases">
        <title>Multicomponent nature underlies the extraordinary mechanical properties of spider dragline silk.</title>
        <authorList>
            <person name="Kono N."/>
            <person name="Nakamura H."/>
            <person name="Mori M."/>
            <person name="Yoshida Y."/>
            <person name="Ohtoshi R."/>
            <person name="Malay A.D."/>
            <person name="Moran D.A.P."/>
            <person name="Tomita M."/>
            <person name="Numata K."/>
            <person name="Arakawa K."/>
        </authorList>
    </citation>
    <scope>NUCLEOTIDE SEQUENCE</scope>
</reference>
<dbReference type="Proteomes" id="UP000887159">
    <property type="component" value="Unassembled WGS sequence"/>
</dbReference>
<sequence length="126" mass="13987">MISDKINAIMTKACGVLCRGERDKMKSGDKLSQTKVFLSNAYFKAATLENSVKGLKECGIGSHNPLMFSEHDFAAFKTTVHVVIGNETNSNRANLQSLVVENKHMSPPEEPNFMENADFRCTKEIC</sequence>
<evidence type="ECO:0000313" key="1">
    <source>
        <dbReference type="EMBL" id="GFY02255.1"/>
    </source>
</evidence>
<proteinExistence type="predicted"/>
<protein>
    <submittedName>
        <fullName evidence="1">Uncharacterized protein</fullName>
    </submittedName>
</protein>